<evidence type="ECO:0000313" key="6">
    <source>
        <dbReference type="Proteomes" id="UP000283210"/>
    </source>
</evidence>
<dbReference type="Pfam" id="PF01424">
    <property type="entry name" value="R3H"/>
    <property type="match status" value="1"/>
</dbReference>
<dbReference type="SUPFAM" id="SSF82708">
    <property type="entry name" value="R3H domain"/>
    <property type="match status" value="1"/>
</dbReference>
<organism evidence="5 6">
    <name type="scientific">Oryzias javanicus</name>
    <name type="common">Javanese ricefish</name>
    <name type="synonym">Aplocheilus javanicus</name>
    <dbReference type="NCBI Taxonomy" id="123683"/>
    <lineage>
        <taxon>Eukaryota</taxon>
        <taxon>Metazoa</taxon>
        <taxon>Chordata</taxon>
        <taxon>Craniata</taxon>
        <taxon>Vertebrata</taxon>
        <taxon>Euteleostomi</taxon>
        <taxon>Actinopterygii</taxon>
        <taxon>Neopterygii</taxon>
        <taxon>Teleostei</taxon>
        <taxon>Neoteleostei</taxon>
        <taxon>Acanthomorphata</taxon>
        <taxon>Ovalentaria</taxon>
        <taxon>Atherinomorphae</taxon>
        <taxon>Beloniformes</taxon>
        <taxon>Adrianichthyidae</taxon>
        <taxon>Oryziinae</taxon>
        <taxon>Oryzias</taxon>
    </lineage>
</organism>
<evidence type="ECO:0000259" key="3">
    <source>
        <dbReference type="PROSITE" id="PS51061"/>
    </source>
</evidence>
<dbReference type="PROSITE" id="PS51673">
    <property type="entry name" value="SUZ"/>
    <property type="match status" value="1"/>
</dbReference>
<dbReference type="Gene3D" id="3.30.1370.50">
    <property type="entry name" value="R3H-like domain"/>
    <property type="match status" value="1"/>
</dbReference>
<dbReference type="CDD" id="cd02642">
    <property type="entry name" value="R3H_encore_like"/>
    <property type="match status" value="1"/>
</dbReference>
<feature type="region of interest" description="Disordered" evidence="2">
    <location>
        <begin position="346"/>
        <end position="473"/>
    </location>
</feature>
<keyword evidence="6" id="KW-1185">Reference proteome</keyword>
<feature type="region of interest" description="Disordered" evidence="2">
    <location>
        <begin position="190"/>
        <end position="235"/>
    </location>
</feature>
<dbReference type="Proteomes" id="UP000283210">
    <property type="component" value="Chromosome 11"/>
</dbReference>
<dbReference type="OrthoDB" id="278430at2759"/>
<dbReference type="InterPro" id="IPR001374">
    <property type="entry name" value="R3H_dom"/>
</dbReference>
<dbReference type="AlphaFoldDB" id="A0A3S2M2J1"/>
<dbReference type="PANTHER" id="PTHR15672">
    <property type="entry name" value="CAMP-REGULATED PHOSPHOPROTEIN 21 RELATED R3H DOMAIN CONTAINING PROTEIN"/>
    <property type="match status" value="1"/>
</dbReference>
<dbReference type="Pfam" id="PF12752">
    <property type="entry name" value="SUZ"/>
    <property type="match status" value="1"/>
</dbReference>
<evidence type="ECO:0000256" key="2">
    <source>
        <dbReference type="SAM" id="MobiDB-lite"/>
    </source>
</evidence>
<evidence type="ECO:0000256" key="1">
    <source>
        <dbReference type="ARBA" id="ARBA00022553"/>
    </source>
</evidence>
<dbReference type="EMBL" id="CM012447">
    <property type="protein sequence ID" value="RVE66521.1"/>
    <property type="molecule type" value="Genomic_DNA"/>
</dbReference>
<dbReference type="PANTHER" id="PTHR15672:SF12">
    <property type="entry name" value="R3H DOMAIN-CONTAINING PROTEIN 1"/>
    <property type="match status" value="1"/>
</dbReference>
<feature type="compositionally biased region" description="Basic and acidic residues" evidence="2">
    <location>
        <begin position="361"/>
        <end position="379"/>
    </location>
</feature>
<feature type="compositionally biased region" description="Basic and acidic residues" evidence="2">
    <location>
        <begin position="204"/>
        <end position="228"/>
    </location>
</feature>
<protein>
    <recommendedName>
        <fullName evidence="7">R3H domain-containing protein</fullName>
    </recommendedName>
</protein>
<dbReference type="GO" id="GO:0003676">
    <property type="term" value="F:nucleic acid binding"/>
    <property type="evidence" value="ECO:0007669"/>
    <property type="project" value="UniProtKB-UniRule"/>
</dbReference>
<dbReference type="InterPro" id="IPR024771">
    <property type="entry name" value="SUZ"/>
</dbReference>
<dbReference type="InterPro" id="IPR036867">
    <property type="entry name" value="R3H_dom_sf"/>
</dbReference>
<feature type="domain" description="R3H" evidence="3">
    <location>
        <begin position="254"/>
        <end position="316"/>
    </location>
</feature>
<reference evidence="5 6" key="1">
    <citation type="submission" date="2018-11" db="EMBL/GenBank/DDBJ databases">
        <authorList>
            <person name="Lopez-Roques C."/>
            <person name="Donnadieu C."/>
            <person name="Bouchez O."/>
            <person name="Klopp C."/>
            <person name="Cabau C."/>
            <person name="Zahm M."/>
        </authorList>
    </citation>
    <scope>NUCLEOTIDE SEQUENCE [LARGE SCALE GENOMIC DNA]</scope>
    <source>
        <strain evidence="5">RS831</strain>
        <tissue evidence="5">Whole body</tissue>
    </source>
</reference>
<proteinExistence type="predicted"/>
<name>A0A3S2M2J1_ORYJA</name>
<feature type="compositionally biased region" description="Polar residues" evidence="2">
    <location>
        <begin position="446"/>
        <end position="461"/>
    </location>
</feature>
<dbReference type="PROSITE" id="PS51061">
    <property type="entry name" value="R3H"/>
    <property type="match status" value="1"/>
</dbReference>
<evidence type="ECO:0000313" key="5">
    <source>
        <dbReference type="EMBL" id="RVE66521.1"/>
    </source>
</evidence>
<evidence type="ECO:0008006" key="7">
    <source>
        <dbReference type="Google" id="ProtNLM"/>
    </source>
</evidence>
<gene>
    <name evidence="5" type="ORF">OJAV_G00108340</name>
</gene>
<feature type="domain" description="SUZ" evidence="4">
    <location>
        <begin position="317"/>
        <end position="382"/>
    </location>
</feature>
<keyword evidence="1" id="KW-0597">Phosphoprotein</keyword>
<dbReference type="SMART" id="SM00393">
    <property type="entry name" value="R3H"/>
    <property type="match status" value="1"/>
</dbReference>
<sequence length="758" mass="83113">MNIAFSILECWNFIKKNVQIELKLSYTEIETSGTAGLVRISSRAAVERFGPASSCSDSGEQKAERELGTFQFTDAVEAAADRPSVGGIHQPKKKPPLPVIGGVAPPLKYSCRMMDAAAETADVLIEPSDVTSRAAIRCPSPLSGNQRAEEECHNIAKLEKERHCNKVKPKKKVKPRGKLSRSLAVCEETPTFEETVGEANTSGCHDDATSCKEEEQEPKEDSPTKESSEEYTDSTGIDLQQFIVESLNSNPRDRLMLLKLEQDMMEFIGSNSPFKKFAPMSPYHRMLVHRVAAYFGMEHNVDHTGKSVIINTTSRTRIPEQHFLDMVHKGKSEEIQQWKTILKRDNSLDEQSRPHLLRPSKSMEEREDEYQKARERIFNKEPLGPQESTRAETRDTDEYNPYAETQRRRQLFRGSRNSSGSSWTGSSSMQSSMETDGHYSNDPRPWSSTDSDSSYQWTNSVPKPHQPASHNWDTRGSISLYRLPSTCPQPSPPIVEEPAPNPVYITETEIPPGSILVNPRTGHPFLNPDGTPAVYIPADNQQPIKSQTQLLAGPPQPLQQQVLQCSSVSYTAPQMVHVVPSQPYSTIEDLSSQFAHVTVGCPSTAEPPPLYPPSFTYAPPTLPNPSSYCQPPPQVPGYYYSQNSLTAQYGCSSPGQHGITQAAPAAPSAGSFPPALKMQQSPGNQPQAVLGTYAPVAPHQCSIAQGGVPVPFPQSKVVTGGAADVAYCCVVAPPPHHSGGCFPPGCTSLGAPVWTSQY</sequence>
<dbReference type="InterPro" id="IPR051937">
    <property type="entry name" value="R3H_domain_containing"/>
</dbReference>
<evidence type="ECO:0000259" key="4">
    <source>
        <dbReference type="PROSITE" id="PS51673"/>
    </source>
</evidence>
<feature type="compositionally biased region" description="Low complexity" evidence="2">
    <location>
        <begin position="414"/>
        <end position="432"/>
    </location>
</feature>
<reference evidence="5 6" key="2">
    <citation type="submission" date="2019-01" db="EMBL/GenBank/DDBJ databases">
        <title>A chromosome length genome reference of the Java medaka (oryzias javanicus).</title>
        <authorList>
            <person name="Herpin A."/>
            <person name="Takehana Y."/>
            <person name="Naruse K."/>
            <person name="Ansai S."/>
            <person name="Kawaguchi M."/>
        </authorList>
    </citation>
    <scope>NUCLEOTIDE SEQUENCE [LARGE SCALE GENOMIC DNA]</scope>
    <source>
        <strain evidence="5">RS831</strain>
        <tissue evidence="5">Whole body</tissue>
    </source>
</reference>
<accession>A0A3S2M2J1</accession>